<dbReference type="Proteomes" id="UP000008864">
    <property type="component" value="Unassembled WGS sequence"/>
</dbReference>
<keyword evidence="2" id="KW-1185">Reference proteome</keyword>
<organism evidence="1 2">
    <name type="scientific">Trichophyton rubrum (strain ATCC MYA-4607 / CBS 118892)</name>
    <name type="common">Athlete's foot fungus</name>
    <dbReference type="NCBI Taxonomy" id="559305"/>
    <lineage>
        <taxon>Eukaryota</taxon>
        <taxon>Fungi</taxon>
        <taxon>Dikarya</taxon>
        <taxon>Ascomycota</taxon>
        <taxon>Pezizomycotina</taxon>
        <taxon>Eurotiomycetes</taxon>
        <taxon>Eurotiomycetidae</taxon>
        <taxon>Onygenales</taxon>
        <taxon>Arthrodermataceae</taxon>
        <taxon>Trichophyton</taxon>
    </lineage>
</organism>
<dbReference type="STRING" id="559305.A0A080WMK2"/>
<dbReference type="GeneID" id="71777558"/>
<accession>A0A080WMK2</accession>
<sequence>MENGEEHFLDTLARMLDSVPEDAAAHGWSVHIAKEPSRMLQQWVECLIFGNQHGLTLPDDAPRRRVGAEHFMSHIKQSINILMPEKWHI</sequence>
<name>A0A080WMK2_TRIRC</name>
<reference evidence="2" key="1">
    <citation type="journal article" date="2012" name="MBio">
        <title>Comparative genome analysis of Trichophyton rubrum and related dermatophytes reveals candidate genes involved in infection.</title>
        <authorList>
            <person name="Martinez D.A."/>
            <person name="Oliver B.G."/>
            <person name="Graeser Y."/>
            <person name="Goldberg J.M."/>
            <person name="Li W."/>
            <person name="Martinez-Rossi N.M."/>
            <person name="Monod M."/>
            <person name="Shelest E."/>
            <person name="Barton R.C."/>
            <person name="Birch E."/>
            <person name="Brakhage A.A."/>
            <person name="Chen Z."/>
            <person name="Gurr S.J."/>
            <person name="Heiman D."/>
            <person name="Heitman J."/>
            <person name="Kosti I."/>
            <person name="Rossi A."/>
            <person name="Saif S."/>
            <person name="Samalova M."/>
            <person name="Saunders C.W."/>
            <person name="Shea T."/>
            <person name="Summerbell R.C."/>
            <person name="Xu J."/>
            <person name="Young S."/>
            <person name="Zeng Q."/>
            <person name="Birren B.W."/>
            <person name="Cuomo C.A."/>
            <person name="White T.C."/>
        </authorList>
    </citation>
    <scope>NUCLEOTIDE SEQUENCE [LARGE SCALE GENOMIC DNA]</scope>
    <source>
        <strain evidence="2">ATCC MYA-4607 / CBS 118892</strain>
    </source>
</reference>
<dbReference type="RefSeq" id="XP_047606693.1">
    <property type="nucleotide sequence ID" value="XM_047751308.1"/>
</dbReference>
<evidence type="ECO:0000313" key="2">
    <source>
        <dbReference type="Proteomes" id="UP000008864"/>
    </source>
</evidence>
<evidence type="ECO:0000313" key="1">
    <source>
        <dbReference type="EMBL" id="KFL62072.1"/>
    </source>
</evidence>
<dbReference type="EMBL" id="GG700653">
    <property type="protein sequence ID" value="KFL62072.1"/>
    <property type="molecule type" value="Genomic_DNA"/>
</dbReference>
<dbReference type="HOGENOM" id="CLU_2456368_0_0_1"/>
<dbReference type="OMA" id="WVECLIF"/>
<gene>
    <name evidence="1" type="ORF">TERG_12339</name>
</gene>
<proteinExistence type="predicted"/>
<dbReference type="VEuPathDB" id="FungiDB:TERG_12339"/>
<dbReference type="InParanoid" id="A0A080WMK2"/>
<dbReference type="AlphaFoldDB" id="A0A080WMK2"/>
<protein>
    <submittedName>
        <fullName evidence="1">Uncharacterized protein</fullName>
    </submittedName>
</protein>